<reference evidence="4" key="1">
    <citation type="submission" date="2014-09" db="EMBL/GenBank/DDBJ databases">
        <title>Vibrio variabilis JCM 19239. (C206) whole genome shotgun sequence.</title>
        <authorList>
            <person name="Sawabe T."/>
            <person name="Meirelles P."/>
            <person name="Nakanishi M."/>
            <person name="Sayaka M."/>
            <person name="Hattori M."/>
            <person name="Ohkuma M."/>
        </authorList>
    </citation>
    <scope>NUCLEOTIDE SEQUENCE [LARGE SCALE GENOMIC DNA]</scope>
    <source>
        <strain evidence="4">JCM 19239</strain>
    </source>
</reference>
<keyword evidence="1" id="KW-0472">Membrane</keyword>
<evidence type="ECO:0000313" key="3">
    <source>
        <dbReference type="EMBL" id="GAL25648.1"/>
    </source>
</evidence>
<keyword evidence="4" id="KW-1185">Reference proteome</keyword>
<organism evidence="3 4">
    <name type="scientific">Vibrio variabilis</name>
    <dbReference type="NCBI Taxonomy" id="990271"/>
    <lineage>
        <taxon>Bacteria</taxon>
        <taxon>Pseudomonadati</taxon>
        <taxon>Pseudomonadota</taxon>
        <taxon>Gammaproteobacteria</taxon>
        <taxon>Vibrionales</taxon>
        <taxon>Vibrionaceae</taxon>
        <taxon>Vibrio</taxon>
    </lineage>
</organism>
<dbReference type="Proteomes" id="UP000029223">
    <property type="component" value="Unassembled WGS sequence"/>
</dbReference>
<evidence type="ECO:0000313" key="4">
    <source>
        <dbReference type="Proteomes" id="UP000029223"/>
    </source>
</evidence>
<comment type="caution">
    <text evidence="3">The sequence shown here is derived from an EMBL/GenBank/DDBJ whole genome shotgun (WGS) entry which is preliminary data.</text>
</comment>
<evidence type="ECO:0000259" key="2">
    <source>
        <dbReference type="Pfam" id="PF05232"/>
    </source>
</evidence>
<feature type="domain" description="Chlorhexidine efflux transporter" evidence="2">
    <location>
        <begin position="13"/>
        <end position="44"/>
    </location>
</feature>
<proteinExistence type="predicted"/>
<dbReference type="Pfam" id="PF05232">
    <property type="entry name" value="BTP"/>
    <property type="match status" value="1"/>
</dbReference>
<keyword evidence="1" id="KW-1133">Transmembrane helix</keyword>
<evidence type="ECO:0000256" key="1">
    <source>
        <dbReference type="SAM" id="Phobius"/>
    </source>
</evidence>
<name>A0ABQ0JA45_9VIBR</name>
<sequence length="47" mass="5197">MLVLNTELGVKYMSVKERLFHAVLFELTALSIIIPVASIATGTKSYK</sequence>
<protein>
    <recommendedName>
        <fullName evidence="2">Chlorhexidine efflux transporter domain-containing protein</fullName>
    </recommendedName>
</protein>
<gene>
    <name evidence="3" type="ORF">JCM19239_589</name>
</gene>
<dbReference type="EMBL" id="BBMS01000011">
    <property type="protein sequence ID" value="GAL25648.1"/>
    <property type="molecule type" value="Genomic_DNA"/>
</dbReference>
<accession>A0ABQ0JA45</accession>
<dbReference type="InterPro" id="IPR007896">
    <property type="entry name" value="BTP_bacteria"/>
</dbReference>
<keyword evidence="1" id="KW-0812">Transmembrane</keyword>
<feature type="transmembrane region" description="Helical" evidence="1">
    <location>
        <begin position="20"/>
        <end position="41"/>
    </location>
</feature>